<evidence type="ECO:0000313" key="2">
    <source>
        <dbReference type="Proteomes" id="UP001234989"/>
    </source>
</evidence>
<protein>
    <submittedName>
        <fullName evidence="1">Uncharacterized protein</fullName>
    </submittedName>
</protein>
<gene>
    <name evidence="1" type="ORF">MTR67_008852</name>
</gene>
<reference evidence="1" key="1">
    <citation type="submission" date="2023-08" db="EMBL/GenBank/DDBJ databases">
        <title>A de novo genome assembly of Solanum verrucosum Schlechtendal, a Mexican diploid species geographically isolated from the other diploid A-genome species in potato relatives.</title>
        <authorList>
            <person name="Hosaka K."/>
        </authorList>
    </citation>
    <scope>NUCLEOTIDE SEQUENCE</scope>
    <source>
        <tissue evidence="1">Young leaves</tissue>
    </source>
</reference>
<evidence type="ECO:0000313" key="1">
    <source>
        <dbReference type="EMBL" id="WMV15467.1"/>
    </source>
</evidence>
<name>A0AAF0Q332_SOLVR</name>
<keyword evidence="2" id="KW-1185">Reference proteome</keyword>
<accession>A0AAF0Q332</accession>
<proteinExistence type="predicted"/>
<organism evidence="1 2">
    <name type="scientific">Solanum verrucosum</name>
    <dbReference type="NCBI Taxonomy" id="315347"/>
    <lineage>
        <taxon>Eukaryota</taxon>
        <taxon>Viridiplantae</taxon>
        <taxon>Streptophyta</taxon>
        <taxon>Embryophyta</taxon>
        <taxon>Tracheophyta</taxon>
        <taxon>Spermatophyta</taxon>
        <taxon>Magnoliopsida</taxon>
        <taxon>eudicotyledons</taxon>
        <taxon>Gunneridae</taxon>
        <taxon>Pentapetalae</taxon>
        <taxon>asterids</taxon>
        <taxon>lamiids</taxon>
        <taxon>Solanales</taxon>
        <taxon>Solanaceae</taxon>
        <taxon>Solanoideae</taxon>
        <taxon>Solaneae</taxon>
        <taxon>Solanum</taxon>
    </lineage>
</organism>
<dbReference type="AlphaFoldDB" id="A0AAF0Q332"/>
<dbReference type="EMBL" id="CP133613">
    <property type="protein sequence ID" value="WMV15467.1"/>
    <property type="molecule type" value="Genomic_DNA"/>
</dbReference>
<sequence length="107" mass="12070">MAKISDIEKCLDIVATLQAKKDNSERLSISADVPKSAARKAQRGMSSVIYFCSVTKTTCRGLTLSVIFWEFWHHGLCKLALISGEHHLYNNYSFQDVLLEMCLDQSL</sequence>
<dbReference type="Proteomes" id="UP001234989">
    <property type="component" value="Chromosome 2"/>
</dbReference>